<dbReference type="InterPro" id="IPR005467">
    <property type="entry name" value="His_kinase_dom"/>
</dbReference>
<dbReference type="CDD" id="cd00082">
    <property type="entry name" value="HisKA"/>
    <property type="match status" value="1"/>
</dbReference>
<evidence type="ECO:0000256" key="10">
    <source>
        <dbReference type="ARBA" id="ARBA00022840"/>
    </source>
</evidence>
<evidence type="ECO:0000256" key="2">
    <source>
        <dbReference type="ARBA" id="ARBA00004651"/>
    </source>
</evidence>
<dbReference type="InterPro" id="IPR036890">
    <property type="entry name" value="HATPase_C_sf"/>
</dbReference>
<dbReference type="SUPFAM" id="SSF158472">
    <property type="entry name" value="HAMP domain-like"/>
    <property type="match status" value="1"/>
</dbReference>
<evidence type="ECO:0000256" key="8">
    <source>
        <dbReference type="ARBA" id="ARBA00022741"/>
    </source>
</evidence>
<dbReference type="SMART" id="SM00387">
    <property type="entry name" value="HATPase_c"/>
    <property type="match status" value="1"/>
</dbReference>
<feature type="domain" description="HAMP" evidence="16">
    <location>
        <begin position="202"/>
        <end position="255"/>
    </location>
</feature>
<dbReference type="PANTHER" id="PTHR45528">
    <property type="entry name" value="SENSOR HISTIDINE KINASE CPXA"/>
    <property type="match status" value="1"/>
</dbReference>
<dbReference type="Pfam" id="PF00512">
    <property type="entry name" value="HisKA"/>
    <property type="match status" value="1"/>
</dbReference>
<feature type="domain" description="Histidine kinase" evidence="15">
    <location>
        <begin position="277"/>
        <end position="493"/>
    </location>
</feature>
<evidence type="ECO:0000256" key="12">
    <source>
        <dbReference type="ARBA" id="ARBA00023012"/>
    </source>
</evidence>
<comment type="caution">
    <text evidence="17">The sequence shown here is derived from an EMBL/GenBank/DDBJ whole genome shotgun (WGS) entry which is preliminary data.</text>
</comment>
<accession>A0A917LY03</accession>
<evidence type="ECO:0000256" key="14">
    <source>
        <dbReference type="SAM" id="Phobius"/>
    </source>
</evidence>
<dbReference type="PANTHER" id="PTHR45528:SF10">
    <property type="entry name" value="METHYL-ACCEPTING CHEMOTAXIS PROTEIN"/>
    <property type="match status" value="1"/>
</dbReference>
<dbReference type="EC" id="2.7.13.3" evidence="3"/>
<keyword evidence="5" id="KW-0597">Phosphoprotein</keyword>
<keyword evidence="6" id="KW-0808">Transferase</keyword>
<dbReference type="InterPro" id="IPR003660">
    <property type="entry name" value="HAMP_dom"/>
</dbReference>
<evidence type="ECO:0000256" key="5">
    <source>
        <dbReference type="ARBA" id="ARBA00022553"/>
    </source>
</evidence>
<dbReference type="InterPro" id="IPR036097">
    <property type="entry name" value="HisK_dim/P_sf"/>
</dbReference>
<dbReference type="Gene3D" id="1.10.287.130">
    <property type="match status" value="1"/>
</dbReference>
<dbReference type="InterPro" id="IPR004358">
    <property type="entry name" value="Sig_transdc_His_kin-like_C"/>
</dbReference>
<sequence>MPLNWRFTVGFIIIFSISTFCLYFYMSYILAEQTKATIREDMEKLQSFAYDHIQQYALVNQGNEQIEKDGITPLLYGISRSTGHPIAYYDKDGIFIGETLFTKNGSVRLELQPSTILSYAFEADRALSLDNKSVVTMTENNGKHLVLLTFPYYSNDRYEGFFRMTSDYSSRYKHNDAILRSFSWFAAVLFVVVTLFTYILSSRMTRPLFKLSLAMRGFGEGKQTDAYLPIDRRDEVGQLSLSFEQMKGQIEDQLAHLIAERNRVMELEQSKRRFYQHITHELKTPLTSISGYAQIIGKPDFNDPVFLARAAERIKLESDRLHSMVVQVLELARREDTDSPQSVVPIDLSAQLEACCEDMEIKALRYDMKLECELQAAVTVLGHQEELRQVWVNLLDNSIKYGAAGTSIHVKAALTAERAVVQVSNERDQEQPIDEQMVFEPFYRVNDSLVKDHGSMGLGLAICQSIIGSHRGMIAFRQEGRQVHVQVELPLWT</sequence>
<dbReference type="EMBL" id="BMHY01000003">
    <property type="protein sequence ID" value="GGG64537.1"/>
    <property type="molecule type" value="Genomic_DNA"/>
</dbReference>
<feature type="transmembrane region" description="Helical" evidence="14">
    <location>
        <begin position="181"/>
        <end position="200"/>
    </location>
</feature>
<dbReference type="PRINTS" id="PR00344">
    <property type="entry name" value="BCTRLSENSOR"/>
</dbReference>
<dbReference type="GO" id="GO:0000155">
    <property type="term" value="F:phosphorelay sensor kinase activity"/>
    <property type="evidence" value="ECO:0007669"/>
    <property type="project" value="InterPro"/>
</dbReference>
<dbReference type="SMART" id="SM00388">
    <property type="entry name" value="HisKA"/>
    <property type="match status" value="1"/>
</dbReference>
<dbReference type="Gene3D" id="3.30.565.10">
    <property type="entry name" value="Histidine kinase-like ATPase, C-terminal domain"/>
    <property type="match status" value="1"/>
</dbReference>
<keyword evidence="10" id="KW-0067">ATP-binding</keyword>
<feature type="transmembrane region" description="Helical" evidence="14">
    <location>
        <begin position="6"/>
        <end position="25"/>
    </location>
</feature>
<dbReference type="InterPro" id="IPR003594">
    <property type="entry name" value="HATPase_dom"/>
</dbReference>
<evidence type="ECO:0000256" key="4">
    <source>
        <dbReference type="ARBA" id="ARBA00022475"/>
    </source>
</evidence>
<dbReference type="PROSITE" id="PS50885">
    <property type="entry name" value="HAMP"/>
    <property type="match status" value="1"/>
</dbReference>
<evidence type="ECO:0000313" key="18">
    <source>
        <dbReference type="Proteomes" id="UP000600247"/>
    </source>
</evidence>
<evidence type="ECO:0000313" key="17">
    <source>
        <dbReference type="EMBL" id="GGG64537.1"/>
    </source>
</evidence>
<dbReference type="GO" id="GO:0005524">
    <property type="term" value="F:ATP binding"/>
    <property type="evidence" value="ECO:0007669"/>
    <property type="project" value="UniProtKB-KW"/>
</dbReference>
<name>A0A917LY03_9BACL</name>
<evidence type="ECO:0000256" key="3">
    <source>
        <dbReference type="ARBA" id="ARBA00012438"/>
    </source>
</evidence>
<keyword evidence="11 14" id="KW-1133">Transmembrane helix</keyword>
<keyword evidence="13 14" id="KW-0472">Membrane</keyword>
<evidence type="ECO:0000256" key="6">
    <source>
        <dbReference type="ARBA" id="ARBA00022679"/>
    </source>
</evidence>
<proteinExistence type="predicted"/>
<reference evidence="17 18" key="1">
    <citation type="journal article" date="2014" name="Int. J. Syst. Evol. Microbiol.">
        <title>Complete genome sequence of Corynebacterium casei LMG S-19264T (=DSM 44701T), isolated from a smear-ripened cheese.</title>
        <authorList>
            <consortium name="US DOE Joint Genome Institute (JGI-PGF)"/>
            <person name="Walter F."/>
            <person name="Albersmeier A."/>
            <person name="Kalinowski J."/>
            <person name="Ruckert C."/>
        </authorList>
    </citation>
    <scope>NUCLEOTIDE SEQUENCE [LARGE SCALE GENOMIC DNA]</scope>
    <source>
        <strain evidence="17 18">CGMCC 1.15286</strain>
    </source>
</reference>
<evidence type="ECO:0000256" key="1">
    <source>
        <dbReference type="ARBA" id="ARBA00000085"/>
    </source>
</evidence>
<dbReference type="SUPFAM" id="SSF47384">
    <property type="entry name" value="Homodimeric domain of signal transducing histidine kinase"/>
    <property type="match status" value="1"/>
</dbReference>
<dbReference type="InterPro" id="IPR003661">
    <property type="entry name" value="HisK_dim/P_dom"/>
</dbReference>
<dbReference type="PROSITE" id="PS50109">
    <property type="entry name" value="HIS_KIN"/>
    <property type="match status" value="1"/>
</dbReference>
<comment type="subcellular location">
    <subcellularLocation>
        <location evidence="2">Cell membrane</location>
        <topology evidence="2">Multi-pass membrane protein</topology>
    </subcellularLocation>
</comment>
<dbReference type="Pfam" id="PF02518">
    <property type="entry name" value="HATPase_c"/>
    <property type="match status" value="1"/>
</dbReference>
<gene>
    <name evidence="17" type="ORF">GCM10010918_18280</name>
</gene>
<protein>
    <recommendedName>
        <fullName evidence="3">histidine kinase</fullName>
        <ecNumber evidence="3">2.7.13.3</ecNumber>
    </recommendedName>
</protein>
<evidence type="ECO:0000256" key="13">
    <source>
        <dbReference type="ARBA" id="ARBA00023136"/>
    </source>
</evidence>
<dbReference type="GO" id="GO:0005886">
    <property type="term" value="C:plasma membrane"/>
    <property type="evidence" value="ECO:0007669"/>
    <property type="project" value="UniProtKB-SubCell"/>
</dbReference>
<organism evidence="17 18">
    <name type="scientific">Paenibacillus radicis</name>
    <name type="common">ex Gao et al. 2016</name>
    <dbReference type="NCBI Taxonomy" id="1737354"/>
    <lineage>
        <taxon>Bacteria</taxon>
        <taxon>Bacillati</taxon>
        <taxon>Bacillota</taxon>
        <taxon>Bacilli</taxon>
        <taxon>Bacillales</taxon>
        <taxon>Paenibacillaceae</taxon>
        <taxon>Paenibacillus</taxon>
    </lineage>
</organism>
<keyword evidence="12" id="KW-0902">Two-component regulatory system</keyword>
<dbReference type="Pfam" id="PF00672">
    <property type="entry name" value="HAMP"/>
    <property type="match status" value="1"/>
</dbReference>
<dbReference type="AlphaFoldDB" id="A0A917LY03"/>
<dbReference type="SMART" id="SM00304">
    <property type="entry name" value="HAMP"/>
    <property type="match status" value="1"/>
</dbReference>
<evidence type="ECO:0000256" key="9">
    <source>
        <dbReference type="ARBA" id="ARBA00022777"/>
    </source>
</evidence>
<evidence type="ECO:0000256" key="11">
    <source>
        <dbReference type="ARBA" id="ARBA00022989"/>
    </source>
</evidence>
<dbReference type="CDD" id="cd06225">
    <property type="entry name" value="HAMP"/>
    <property type="match status" value="1"/>
</dbReference>
<keyword evidence="18" id="KW-1185">Reference proteome</keyword>
<keyword evidence="7 14" id="KW-0812">Transmembrane</keyword>
<keyword evidence="8" id="KW-0547">Nucleotide-binding</keyword>
<dbReference type="SUPFAM" id="SSF55874">
    <property type="entry name" value="ATPase domain of HSP90 chaperone/DNA topoisomerase II/histidine kinase"/>
    <property type="match status" value="1"/>
</dbReference>
<dbReference type="Proteomes" id="UP000600247">
    <property type="component" value="Unassembled WGS sequence"/>
</dbReference>
<comment type="catalytic activity">
    <reaction evidence="1">
        <text>ATP + protein L-histidine = ADP + protein N-phospho-L-histidine.</text>
        <dbReference type="EC" id="2.7.13.3"/>
    </reaction>
</comment>
<evidence type="ECO:0000256" key="7">
    <source>
        <dbReference type="ARBA" id="ARBA00022692"/>
    </source>
</evidence>
<dbReference type="Gene3D" id="6.10.340.10">
    <property type="match status" value="1"/>
</dbReference>
<keyword evidence="4" id="KW-1003">Cell membrane</keyword>
<evidence type="ECO:0000259" key="16">
    <source>
        <dbReference type="PROSITE" id="PS50885"/>
    </source>
</evidence>
<evidence type="ECO:0000259" key="15">
    <source>
        <dbReference type="PROSITE" id="PS50109"/>
    </source>
</evidence>
<dbReference type="InterPro" id="IPR050398">
    <property type="entry name" value="HssS/ArlS-like"/>
</dbReference>
<keyword evidence="9 17" id="KW-0418">Kinase</keyword>